<keyword evidence="5" id="KW-0863">Zinc-finger</keyword>
<dbReference type="Gene3D" id="1.20.120.1750">
    <property type="match status" value="1"/>
</dbReference>
<keyword evidence="7" id="KW-0862">Zinc</keyword>
<feature type="region of interest" description="Disordered" evidence="9">
    <location>
        <begin position="82"/>
        <end position="156"/>
    </location>
</feature>
<dbReference type="SMART" id="SM00360">
    <property type="entry name" value="RRM"/>
    <property type="match status" value="1"/>
</dbReference>
<keyword evidence="6" id="KW-0833">Ubl conjugation pathway</keyword>
<keyword evidence="12" id="KW-1185">Reference proteome</keyword>
<evidence type="ECO:0000256" key="5">
    <source>
        <dbReference type="ARBA" id="ARBA00022771"/>
    </source>
</evidence>
<dbReference type="Proteomes" id="UP000095281">
    <property type="component" value="Unplaced"/>
</dbReference>
<dbReference type="SUPFAM" id="SSF57850">
    <property type="entry name" value="RING/U-box"/>
    <property type="match status" value="3"/>
</dbReference>
<dbReference type="GO" id="GO:0016740">
    <property type="term" value="F:transferase activity"/>
    <property type="evidence" value="ECO:0007669"/>
    <property type="project" value="UniProtKB-KW"/>
</dbReference>
<feature type="domain" description="RING-type" evidence="11">
    <location>
        <begin position="164"/>
        <end position="402"/>
    </location>
</feature>
<proteinExistence type="predicted"/>
<dbReference type="SUPFAM" id="SSF54928">
    <property type="entry name" value="RNA-binding domain, RBD"/>
    <property type="match status" value="1"/>
</dbReference>
<dbReference type="InterPro" id="IPR000504">
    <property type="entry name" value="RRM_dom"/>
</dbReference>
<evidence type="ECO:0000256" key="3">
    <source>
        <dbReference type="ARBA" id="ARBA00022723"/>
    </source>
</evidence>
<dbReference type="PANTHER" id="PTHR22770">
    <property type="entry name" value="UBIQUITIN CONJUGATING ENZYME 7 INTERACTING PROTEIN-RELATED"/>
    <property type="match status" value="1"/>
</dbReference>
<evidence type="ECO:0000256" key="2">
    <source>
        <dbReference type="ARBA" id="ARBA00022679"/>
    </source>
</evidence>
<feature type="compositionally biased region" description="Basic and acidic residues" evidence="9">
    <location>
        <begin position="137"/>
        <end position="150"/>
    </location>
</feature>
<dbReference type="Pfam" id="PF26200">
    <property type="entry name" value="Rcat_RNF216"/>
    <property type="match status" value="1"/>
</dbReference>
<dbReference type="OMA" id="HETLANP"/>
<comment type="pathway">
    <text evidence="1">Protein modification; protein ubiquitination.</text>
</comment>
<evidence type="ECO:0000256" key="9">
    <source>
        <dbReference type="SAM" id="MobiDB-lite"/>
    </source>
</evidence>
<dbReference type="PANTHER" id="PTHR22770:SF47">
    <property type="entry name" value="E3 UBIQUITIN-PROTEIN LIGASE RNF216"/>
    <property type="match status" value="1"/>
</dbReference>
<keyword evidence="8" id="KW-0694">RNA-binding</keyword>
<keyword evidence="3" id="KW-0479">Metal-binding</keyword>
<evidence type="ECO:0000256" key="7">
    <source>
        <dbReference type="ARBA" id="ARBA00022833"/>
    </source>
</evidence>
<name>A0A1I8C1S9_MELHA</name>
<dbReference type="InterPro" id="IPR047546">
    <property type="entry name" value="Rcat_RBR_RNF216"/>
</dbReference>
<dbReference type="InterPro" id="IPR035979">
    <property type="entry name" value="RBD_domain_sf"/>
</dbReference>
<feature type="compositionally biased region" description="Basic and acidic residues" evidence="9">
    <location>
        <begin position="90"/>
        <end position="130"/>
    </location>
</feature>
<dbReference type="CDD" id="cd12373">
    <property type="entry name" value="RRM_SRSF3_like"/>
    <property type="match status" value="1"/>
</dbReference>
<reference evidence="13" key="1">
    <citation type="submission" date="2016-11" db="UniProtKB">
        <authorList>
            <consortium name="WormBaseParasite"/>
        </authorList>
    </citation>
    <scope>IDENTIFICATION</scope>
</reference>
<dbReference type="InterPro" id="IPR051628">
    <property type="entry name" value="LUBAC_E3_Ligases"/>
</dbReference>
<keyword evidence="2" id="KW-0808">Transferase</keyword>
<evidence type="ECO:0000259" key="10">
    <source>
        <dbReference type="PROSITE" id="PS50102"/>
    </source>
</evidence>
<dbReference type="GO" id="GO:0003723">
    <property type="term" value="F:RNA binding"/>
    <property type="evidence" value="ECO:0007669"/>
    <property type="project" value="UniProtKB-UniRule"/>
</dbReference>
<dbReference type="PROSITE" id="PS51873">
    <property type="entry name" value="TRIAD"/>
    <property type="match status" value="1"/>
</dbReference>
<sequence>MARRREVYVGGLREHTTSEQLDAVFYRFGRIHRIWVARLPPVFAFIEFDDVRDAEHAVRSLNGTRICGVRARVEMALNRRGGRGRYSGGYRDRSRSRERSERYSQPRHRREDSARERGGGEPGVDSRSDDELFATRTPDRSNDSRKRSSDTKTTPQSSKQFISQLFECLVCYDKVKLNQVVFCNITVSDTQDSDPKAHAFCLNCVSGYASAAVGEIPMAKGGIGLRCMMTDCDNPILYSEIRMLLSEDVQKKLDERILLESIGMASIDRLERCKKCNFAVQMEIDKQINKVFDCLGCEAKICRLCERDWDDEHFGVSCEELDAKDKDKKDKRDREIEKQLNEAIVRICPRCGVQFVKEKGCNKMTCRCGMVQCYLCRESDIDYTHFCQHFRDPKKKGCKECDKKCLLHEDSEKIDEMLIKGIKEENEVKN</sequence>
<evidence type="ECO:0000256" key="1">
    <source>
        <dbReference type="ARBA" id="ARBA00004906"/>
    </source>
</evidence>
<dbReference type="Gene3D" id="3.30.70.330">
    <property type="match status" value="1"/>
</dbReference>
<dbReference type="GO" id="GO:0008270">
    <property type="term" value="F:zinc ion binding"/>
    <property type="evidence" value="ECO:0007669"/>
    <property type="project" value="UniProtKB-KW"/>
</dbReference>
<dbReference type="InterPro" id="IPR012677">
    <property type="entry name" value="Nucleotide-bd_a/b_plait_sf"/>
</dbReference>
<evidence type="ECO:0000256" key="6">
    <source>
        <dbReference type="ARBA" id="ARBA00022786"/>
    </source>
</evidence>
<dbReference type="WBParaSite" id="MhA1_Contig94.frz3.gene20">
    <property type="protein sequence ID" value="MhA1_Contig94.frz3.gene20"/>
    <property type="gene ID" value="MhA1_Contig94.frz3.gene20"/>
</dbReference>
<accession>A0A1I8C1S9</accession>
<evidence type="ECO:0000313" key="13">
    <source>
        <dbReference type="WBParaSite" id="MhA1_Contig94.frz3.gene20"/>
    </source>
</evidence>
<protein>
    <submittedName>
        <fullName evidence="13">RRM domain-containing protein</fullName>
    </submittedName>
</protein>
<evidence type="ECO:0000259" key="11">
    <source>
        <dbReference type="PROSITE" id="PS51873"/>
    </source>
</evidence>
<feature type="domain" description="RRM" evidence="10">
    <location>
        <begin position="5"/>
        <end position="78"/>
    </location>
</feature>
<dbReference type="PROSITE" id="PS50102">
    <property type="entry name" value="RRM"/>
    <property type="match status" value="1"/>
</dbReference>
<evidence type="ECO:0000313" key="12">
    <source>
        <dbReference type="Proteomes" id="UP000095281"/>
    </source>
</evidence>
<evidence type="ECO:0000256" key="8">
    <source>
        <dbReference type="PROSITE-ProRule" id="PRU00176"/>
    </source>
</evidence>
<dbReference type="Pfam" id="PF00076">
    <property type="entry name" value="RRM_1"/>
    <property type="match status" value="1"/>
</dbReference>
<dbReference type="AlphaFoldDB" id="A0A1I8C1S9"/>
<evidence type="ECO:0000256" key="4">
    <source>
        <dbReference type="ARBA" id="ARBA00022737"/>
    </source>
</evidence>
<dbReference type="CDD" id="cd20353">
    <property type="entry name" value="Rcat_RBR_RNF216"/>
    <property type="match status" value="1"/>
</dbReference>
<organism evidence="12 13">
    <name type="scientific">Meloidogyne hapla</name>
    <name type="common">Root-knot nematode worm</name>
    <dbReference type="NCBI Taxonomy" id="6305"/>
    <lineage>
        <taxon>Eukaryota</taxon>
        <taxon>Metazoa</taxon>
        <taxon>Ecdysozoa</taxon>
        <taxon>Nematoda</taxon>
        <taxon>Chromadorea</taxon>
        <taxon>Rhabditida</taxon>
        <taxon>Tylenchina</taxon>
        <taxon>Tylenchomorpha</taxon>
        <taxon>Tylenchoidea</taxon>
        <taxon>Meloidogynidae</taxon>
        <taxon>Meloidogyninae</taxon>
        <taxon>Meloidogyne</taxon>
    </lineage>
</organism>
<keyword evidence="4" id="KW-0677">Repeat</keyword>
<dbReference type="InterPro" id="IPR044066">
    <property type="entry name" value="TRIAD_supradom"/>
</dbReference>